<dbReference type="Proteomes" id="UP001524502">
    <property type="component" value="Unassembled WGS sequence"/>
</dbReference>
<organism evidence="1 2">
    <name type="scientific">Anaerovorax odorimutans</name>
    <dbReference type="NCBI Taxonomy" id="109327"/>
    <lineage>
        <taxon>Bacteria</taxon>
        <taxon>Bacillati</taxon>
        <taxon>Bacillota</taxon>
        <taxon>Clostridia</taxon>
        <taxon>Peptostreptococcales</taxon>
        <taxon>Anaerovoracaceae</taxon>
        <taxon>Anaerovorax</taxon>
    </lineage>
</organism>
<proteinExistence type="predicted"/>
<evidence type="ECO:0000313" key="1">
    <source>
        <dbReference type="EMBL" id="MCQ4638649.1"/>
    </source>
</evidence>
<keyword evidence="2" id="KW-1185">Reference proteome</keyword>
<name>A0ABT1RU56_9FIRM</name>
<gene>
    <name evidence="1" type="ORF">NE619_18135</name>
</gene>
<accession>A0ABT1RU56</accession>
<comment type="caution">
    <text evidence="1">The sequence shown here is derived from an EMBL/GenBank/DDBJ whole genome shotgun (WGS) entry which is preliminary data.</text>
</comment>
<sequence length="77" mass="8778">MDNVKDGIRSWLSIQPANPKKINITETMDYESNAIKNRIWYRGDGGELEQLYSNLGINSARNNFWASKSSPGMEINK</sequence>
<evidence type="ECO:0000313" key="2">
    <source>
        <dbReference type="Proteomes" id="UP001524502"/>
    </source>
</evidence>
<feature type="non-terminal residue" evidence="1">
    <location>
        <position position="77"/>
    </location>
</feature>
<protein>
    <submittedName>
        <fullName evidence="1">Capsid protein</fullName>
    </submittedName>
</protein>
<reference evidence="1 2" key="1">
    <citation type="submission" date="2022-06" db="EMBL/GenBank/DDBJ databases">
        <title>Isolation of gut microbiota from human fecal samples.</title>
        <authorList>
            <person name="Pamer E.G."/>
            <person name="Barat B."/>
            <person name="Waligurski E."/>
            <person name="Medina S."/>
            <person name="Paddock L."/>
            <person name="Mostad J."/>
        </authorList>
    </citation>
    <scope>NUCLEOTIDE SEQUENCE [LARGE SCALE GENOMIC DNA]</scope>
    <source>
        <strain evidence="1 2">SL.3.17</strain>
    </source>
</reference>
<dbReference type="EMBL" id="JANFXK010000077">
    <property type="protein sequence ID" value="MCQ4638649.1"/>
    <property type="molecule type" value="Genomic_DNA"/>
</dbReference>